<organism evidence="2 3">
    <name type="scientific">Haliscomenobacter hydrossis (strain ATCC 27775 / DSM 1100 / LMG 10767 / O)</name>
    <dbReference type="NCBI Taxonomy" id="760192"/>
    <lineage>
        <taxon>Bacteria</taxon>
        <taxon>Pseudomonadati</taxon>
        <taxon>Bacteroidota</taxon>
        <taxon>Saprospiria</taxon>
        <taxon>Saprospirales</taxon>
        <taxon>Haliscomenobacteraceae</taxon>
        <taxon>Haliscomenobacter</taxon>
    </lineage>
</organism>
<gene>
    <name evidence="2" type="ordered locus">Halhy_3558</name>
</gene>
<dbReference type="InterPro" id="IPR007863">
    <property type="entry name" value="Peptidase_M16_C"/>
</dbReference>
<feature type="domain" description="Peptidase M16 C-terminal" evidence="1">
    <location>
        <begin position="182"/>
        <end position="355"/>
    </location>
</feature>
<evidence type="ECO:0000313" key="3">
    <source>
        <dbReference type="Proteomes" id="UP000008461"/>
    </source>
</evidence>
<dbReference type="KEGG" id="hhy:Halhy_3558"/>
<dbReference type="PANTHER" id="PTHR11851:SF224">
    <property type="entry name" value="PROCESSING PROTEASE"/>
    <property type="match status" value="1"/>
</dbReference>
<dbReference type="eggNOG" id="COG0612">
    <property type="taxonomic scope" value="Bacteria"/>
</dbReference>
<dbReference type="SUPFAM" id="SSF63411">
    <property type="entry name" value="LuxS/MPP-like metallohydrolase"/>
    <property type="match status" value="2"/>
</dbReference>
<dbReference type="Proteomes" id="UP000008461">
    <property type="component" value="Chromosome"/>
</dbReference>
<accession>F4KXQ2</accession>
<sequence length="428" mass="48621">MPNRSKAPKIKTITDINMPDIEVLHLDNGIPVYVVAMGTQEVLKVEVIFQGGRPYERKKLASRGSSSLLKEGTQHYNSAELAEKLDYYGSSLATPYHTDTASLSLLSLNKHFSQVLPLLGEVIKTPSFPEDELQAFIQRSVQHLQVDLSKNDVVAYRQITEMFFGPDHPYGYNSTAETYTQLHRDDLVEHHERLFTSDNCVVIISGKVTKEVLEQLNECLGHGIRPGKIITPILNVQEAPPQRQLIVKPDSLQSAIRIGFRTFNRHHPDYFDLSILNLVLGGYFGSRLMTNIREEKGYTYNIYSTLDAMQFDGCFYIGTEVGNEFVQDTLTQIYLEMDRLQQELVDEDELEMMRNYILGNYLTMIDGPFNVAELVRLLVTENLPFTELRTSVERTLAVTPESIMETARKYLLREKMSEVIVGKGAVEA</sequence>
<dbReference type="PANTHER" id="PTHR11851">
    <property type="entry name" value="METALLOPROTEASE"/>
    <property type="match status" value="1"/>
</dbReference>
<dbReference type="STRING" id="760192.Halhy_3558"/>
<keyword evidence="3" id="KW-1185">Reference proteome</keyword>
<reference evidence="2 3" key="1">
    <citation type="journal article" date="2011" name="Stand. Genomic Sci.">
        <title>Complete genome sequence of Haliscomenobacter hydrossis type strain (O).</title>
        <authorList>
            <consortium name="US DOE Joint Genome Institute (JGI-PGF)"/>
            <person name="Daligault H."/>
            <person name="Lapidus A."/>
            <person name="Zeytun A."/>
            <person name="Nolan M."/>
            <person name="Lucas S."/>
            <person name="Del Rio T.G."/>
            <person name="Tice H."/>
            <person name="Cheng J.F."/>
            <person name="Tapia R."/>
            <person name="Han C."/>
            <person name="Goodwin L."/>
            <person name="Pitluck S."/>
            <person name="Liolios K."/>
            <person name="Pagani I."/>
            <person name="Ivanova N."/>
            <person name="Huntemann M."/>
            <person name="Mavromatis K."/>
            <person name="Mikhailova N."/>
            <person name="Pati A."/>
            <person name="Chen A."/>
            <person name="Palaniappan K."/>
            <person name="Land M."/>
            <person name="Hauser L."/>
            <person name="Brambilla E.M."/>
            <person name="Rohde M."/>
            <person name="Verbarg S."/>
            <person name="Goker M."/>
            <person name="Bristow J."/>
            <person name="Eisen J.A."/>
            <person name="Markowitz V."/>
            <person name="Hugenholtz P."/>
            <person name="Kyrpides N.C."/>
            <person name="Klenk H.P."/>
            <person name="Woyke T."/>
        </authorList>
    </citation>
    <scope>NUCLEOTIDE SEQUENCE [LARGE SCALE GENOMIC DNA]</scope>
    <source>
        <strain evidence="3">ATCC 27775 / DSM 1100 / LMG 10767 / O</strain>
    </source>
</reference>
<dbReference type="EMBL" id="CP002691">
    <property type="protein sequence ID" value="AEE51413.1"/>
    <property type="molecule type" value="Genomic_DNA"/>
</dbReference>
<proteinExistence type="predicted"/>
<dbReference type="Gene3D" id="3.30.830.10">
    <property type="entry name" value="Metalloenzyme, LuxS/M16 peptidase-like"/>
    <property type="match status" value="2"/>
</dbReference>
<dbReference type="InterPro" id="IPR011249">
    <property type="entry name" value="Metalloenz_LuxS/M16"/>
</dbReference>
<dbReference type="OrthoDB" id="9811314at2"/>
<dbReference type="GO" id="GO:0046872">
    <property type="term" value="F:metal ion binding"/>
    <property type="evidence" value="ECO:0007669"/>
    <property type="project" value="InterPro"/>
</dbReference>
<evidence type="ECO:0000313" key="2">
    <source>
        <dbReference type="EMBL" id="AEE51413.1"/>
    </source>
</evidence>
<dbReference type="HOGENOM" id="CLU_009902_6_1_10"/>
<dbReference type="AlphaFoldDB" id="F4KXQ2"/>
<dbReference type="InterPro" id="IPR050361">
    <property type="entry name" value="MPP/UQCRC_Complex"/>
</dbReference>
<name>F4KXQ2_HALH1</name>
<dbReference type="Pfam" id="PF05193">
    <property type="entry name" value="Peptidase_M16_C"/>
    <property type="match status" value="1"/>
</dbReference>
<protein>
    <submittedName>
        <fullName evidence="2">Peptidase M16 domain protein</fullName>
    </submittedName>
</protein>
<evidence type="ECO:0000259" key="1">
    <source>
        <dbReference type="Pfam" id="PF05193"/>
    </source>
</evidence>
<reference key="2">
    <citation type="submission" date="2011-04" db="EMBL/GenBank/DDBJ databases">
        <title>Complete sequence of chromosome of Haliscomenobacter hydrossis DSM 1100.</title>
        <authorList>
            <consortium name="US DOE Joint Genome Institute (JGI-PGF)"/>
            <person name="Lucas S."/>
            <person name="Han J."/>
            <person name="Lapidus A."/>
            <person name="Bruce D."/>
            <person name="Goodwin L."/>
            <person name="Pitluck S."/>
            <person name="Peters L."/>
            <person name="Kyrpides N."/>
            <person name="Mavromatis K."/>
            <person name="Ivanova N."/>
            <person name="Ovchinnikova G."/>
            <person name="Pagani I."/>
            <person name="Daligault H."/>
            <person name="Detter J.C."/>
            <person name="Han C."/>
            <person name="Land M."/>
            <person name="Hauser L."/>
            <person name="Markowitz V."/>
            <person name="Cheng J.-F."/>
            <person name="Hugenholtz P."/>
            <person name="Woyke T."/>
            <person name="Wu D."/>
            <person name="Verbarg S."/>
            <person name="Frueling A."/>
            <person name="Brambilla E."/>
            <person name="Klenk H.-P."/>
            <person name="Eisen J.A."/>
        </authorList>
    </citation>
    <scope>NUCLEOTIDE SEQUENCE</scope>
    <source>
        <strain>DSM 1100</strain>
    </source>
</reference>
<dbReference type="RefSeq" id="WP_013765953.1">
    <property type="nucleotide sequence ID" value="NC_015510.1"/>
</dbReference>